<dbReference type="PANTHER" id="PTHR22911:SF6">
    <property type="entry name" value="SOLUTE CARRIER FAMILY 35 MEMBER G1"/>
    <property type="match status" value="1"/>
</dbReference>
<evidence type="ECO:0000256" key="4">
    <source>
        <dbReference type="ARBA" id="ARBA00022989"/>
    </source>
</evidence>
<evidence type="ECO:0000256" key="2">
    <source>
        <dbReference type="ARBA" id="ARBA00009853"/>
    </source>
</evidence>
<feature type="transmembrane region" description="Helical" evidence="7">
    <location>
        <begin position="53"/>
        <end position="73"/>
    </location>
</feature>
<dbReference type="PATRIC" id="fig|1028801.3.peg.4272"/>
<feature type="transmembrane region" description="Helical" evidence="7">
    <location>
        <begin position="119"/>
        <end position="135"/>
    </location>
</feature>
<feature type="transmembrane region" description="Helical" evidence="7">
    <location>
        <begin position="194"/>
        <end position="215"/>
    </location>
</feature>
<feature type="transmembrane region" description="Helical" evidence="7">
    <location>
        <begin position="26"/>
        <end position="47"/>
    </location>
</feature>
<dbReference type="Proteomes" id="UP000028186">
    <property type="component" value="Chromosome I"/>
</dbReference>
<feature type="transmembrane region" description="Helical" evidence="7">
    <location>
        <begin position="142"/>
        <end position="159"/>
    </location>
</feature>
<dbReference type="eggNOG" id="COG0697">
    <property type="taxonomic scope" value="Bacteria"/>
</dbReference>
<proteinExistence type="inferred from homology"/>
<evidence type="ECO:0000313" key="10">
    <source>
        <dbReference type="Proteomes" id="UP000028186"/>
    </source>
</evidence>
<keyword evidence="3 7" id="KW-0812">Transmembrane</keyword>
<feature type="transmembrane region" description="Helical" evidence="7">
    <location>
        <begin position="94"/>
        <end position="113"/>
    </location>
</feature>
<dbReference type="PANTHER" id="PTHR22911">
    <property type="entry name" value="ACYL-MALONYL CONDENSING ENZYME-RELATED"/>
    <property type="match status" value="1"/>
</dbReference>
<evidence type="ECO:0000313" key="9">
    <source>
        <dbReference type="EMBL" id="CDN56510.1"/>
    </source>
</evidence>
<name>A0A068TGE4_NEOGA</name>
<dbReference type="InterPro" id="IPR000620">
    <property type="entry name" value="EamA_dom"/>
</dbReference>
<feature type="transmembrane region" description="Helical" evidence="7">
    <location>
        <begin position="252"/>
        <end position="271"/>
    </location>
</feature>
<evidence type="ECO:0000256" key="6">
    <source>
        <dbReference type="SAM" id="MobiDB-lite"/>
    </source>
</evidence>
<dbReference type="HOGENOM" id="CLU_032828_0_0_5"/>
<feature type="transmembrane region" description="Helical" evidence="7">
    <location>
        <begin position="165"/>
        <end position="182"/>
    </location>
</feature>
<dbReference type="SUPFAM" id="SSF103481">
    <property type="entry name" value="Multidrug resistance efflux transporter EmrE"/>
    <property type="match status" value="2"/>
</dbReference>
<comment type="subcellular location">
    <subcellularLocation>
        <location evidence="1">Membrane</location>
        <topology evidence="1">Multi-pass membrane protein</topology>
    </subcellularLocation>
</comment>
<sequence>MSTEAVPESEGEETDRERASNARTGIGWLLLDMTLVSGGMTALVKAQGATYPAFQLVFIRAMIGLLFILPLIWRHRAEMRRVKHPWRNIFRISCNAVALTSNFLAITMLPLAMVNAVGFSRPLITMAMAVAMLGETVSRIRWLGAGLAFIGVLIVMAPGTSSFDIEVIVVLVSVVFGSLAIIQTRALKDENTTVMMVFYTVGLAVITAVPAVFTWKPVMPFDWIPLLGIGFLAQLGQYCFLRAYRIADASVLAPVGYLSIVFVTVTGYVFFGEVPEVRVVIGVIVILAALQGAASLDRRRGRALSRKA</sequence>
<dbReference type="InterPro" id="IPR037185">
    <property type="entry name" value="EmrE-like"/>
</dbReference>
<feature type="transmembrane region" description="Helical" evidence="7">
    <location>
        <begin position="221"/>
        <end position="240"/>
    </location>
</feature>
<dbReference type="EMBL" id="HG938355">
    <property type="protein sequence ID" value="CDN56510.1"/>
    <property type="molecule type" value="Genomic_DNA"/>
</dbReference>
<feature type="transmembrane region" description="Helical" evidence="7">
    <location>
        <begin position="277"/>
        <end position="296"/>
    </location>
</feature>
<dbReference type="Pfam" id="PF00892">
    <property type="entry name" value="EamA"/>
    <property type="match status" value="2"/>
</dbReference>
<evidence type="ECO:0000259" key="8">
    <source>
        <dbReference type="Pfam" id="PF00892"/>
    </source>
</evidence>
<evidence type="ECO:0000256" key="1">
    <source>
        <dbReference type="ARBA" id="ARBA00004141"/>
    </source>
</evidence>
<comment type="similarity">
    <text evidence="2">Belongs to the drug/metabolite transporter (DMT) superfamily. 10 TMS drug/metabolite exporter (DME) (TC 2.A.7.3) family.</text>
</comment>
<reference evidence="10" key="1">
    <citation type="journal article" date="2014" name="BMC Genomics">
        <title>Genome sequencing of two Neorhizobium galegae strains reveals a noeT gene responsible for the unusual acetylation of the nodulation factors.</title>
        <authorList>
            <person name="Osterman J."/>
            <person name="Marsh J."/>
            <person name="Laine P.K."/>
            <person name="Zeng Z."/>
            <person name="Alatalo E."/>
            <person name="Sullivan J.T."/>
            <person name="Young J.P."/>
            <person name="Thomas-Oates J."/>
            <person name="Paulin L."/>
            <person name="Lindstrom K."/>
        </authorList>
    </citation>
    <scope>NUCLEOTIDE SEQUENCE [LARGE SCALE GENOMIC DNA]</scope>
    <source>
        <strain evidence="10">HAMBI 1141</strain>
    </source>
</reference>
<dbReference type="AlphaFoldDB" id="A0A068TGE4"/>
<evidence type="ECO:0000256" key="3">
    <source>
        <dbReference type="ARBA" id="ARBA00022692"/>
    </source>
</evidence>
<keyword evidence="4 7" id="KW-1133">Transmembrane helix</keyword>
<keyword evidence="5 7" id="KW-0472">Membrane</keyword>
<feature type="region of interest" description="Disordered" evidence="6">
    <location>
        <begin position="1"/>
        <end position="20"/>
    </location>
</feature>
<feature type="domain" description="EamA" evidence="8">
    <location>
        <begin position="25"/>
        <end position="156"/>
    </location>
</feature>
<feature type="domain" description="EamA" evidence="8">
    <location>
        <begin position="168"/>
        <end position="290"/>
    </location>
</feature>
<organism evidence="9 10">
    <name type="scientific">Neorhizobium galegae bv. officinalis bv. officinalis str. HAMBI 1141</name>
    <dbReference type="NCBI Taxonomy" id="1028801"/>
    <lineage>
        <taxon>Bacteria</taxon>
        <taxon>Pseudomonadati</taxon>
        <taxon>Pseudomonadota</taxon>
        <taxon>Alphaproteobacteria</taxon>
        <taxon>Hyphomicrobiales</taxon>
        <taxon>Rhizobiaceae</taxon>
        <taxon>Rhizobium/Agrobacterium group</taxon>
        <taxon>Neorhizobium</taxon>
    </lineage>
</organism>
<dbReference type="Gene3D" id="1.10.3730.20">
    <property type="match status" value="2"/>
</dbReference>
<protein>
    <submittedName>
        <fullName evidence="9">S-adenosylmethionine uptake transporter</fullName>
    </submittedName>
</protein>
<dbReference type="KEGG" id="ngl:RG1141_CH41960"/>
<dbReference type="GO" id="GO:0016020">
    <property type="term" value="C:membrane"/>
    <property type="evidence" value="ECO:0007669"/>
    <property type="project" value="UniProtKB-SubCell"/>
</dbReference>
<gene>
    <name evidence="9" type="ORF">RG1141_CH41960</name>
</gene>
<accession>A0A068TGE4</accession>
<evidence type="ECO:0000256" key="5">
    <source>
        <dbReference type="ARBA" id="ARBA00023136"/>
    </source>
</evidence>
<evidence type="ECO:0000256" key="7">
    <source>
        <dbReference type="SAM" id="Phobius"/>
    </source>
</evidence>